<dbReference type="InterPro" id="IPR036565">
    <property type="entry name" value="Mur-like_cat_sf"/>
</dbReference>
<dbReference type="EC" id="6.3.2.30" evidence="4"/>
<dbReference type="SUPFAM" id="SSF56059">
    <property type="entry name" value="Glutathione synthetase ATP-binding domain-like"/>
    <property type="match status" value="1"/>
</dbReference>
<evidence type="ECO:0000256" key="10">
    <source>
        <dbReference type="ARBA" id="ARBA00031353"/>
    </source>
</evidence>
<comment type="catalytic activity">
    <reaction evidence="12">
        <text>[L-4-(L-arginin-2-N-yl)aspartate](n) + L-aspartate + ATP = [L-4-(L-arginin-2-N-yl)aspartate](n)-L-aspartate + ADP + phosphate + H(+)</text>
        <dbReference type="Rhea" id="RHEA:13277"/>
        <dbReference type="Rhea" id="RHEA-COMP:13728"/>
        <dbReference type="Rhea" id="RHEA-COMP:13733"/>
        <dbReference type="ChEBI" id="CHEBI:15378"/>
        <dbReference type="ChEBI" id="CHEBI:29991"/>
        <dbReference type="ChEBI" id="CHEBI:30616"/>
        <dbReference type="ChEBI" id="CHEBI:43474"/>
        <dbReference type="ChEBI" id="CHEBI:137986"/>
        <dbReference type="ChEBI" id="CHEBI:137990"/>
        <dbReference type="ChEBI" id="CHEBI:456216"/>
        <dbReference type="EC" id="6.3.2.29"/>
    </reaction>
</comment>
<dbReference type="GO" id="GO:0004326">
    <property type="term" value="F:tetrahydrofolylpolyglutamate synthase activity"/>
    <property type="evidence" value="ECO:0007669"/>
    <property type="project" value="InterPro"/>
</dbReference>
<dbReference type="Gene3D" id="3.30.470.20">
    <property type="entry name" value="ATP-grasp fold, B domain"/>
    <property type="match status" value="2"/>
</dbReference>
<sequence length="915" mass="97496">MRVLERGVYRGPHIYSLRPMVRFVLDLGTLEAWPTDRLPGFTDALLTLVPTLEGHGCSYQQPGGFVRRMREGTWLGHVTEHVALALQSLVGEDTTRGKTRSVRGRAGVYTVMYMYRDEDAAFLAGLLALRLVDSLLPPELRGVQGLNVLYADPGEPALTAEPFDLQAGLAALDRLARRTSLGPTTGAIVAAARRRGIPVTRLDDHSFVQFGYGRNARRVRASVTGLTPHVAVTAAGDKDLTKRLLADVGVPVPRGVVVQDEEAAIREVARLRGPAVIKPLHGNHGRGVGLNVRTPGDVRSAFVQAAQYGRQVVVEEFLPGKDHRVLVVGGRVVAVAERVPAQVTGDGLRTVRTLVEEVNADPRRGGGHSRVLTRIRLDAHALSVLERAGLGVDSVPGAGQRVALRQGAHLSTGATAIDRTDEIHPENASIARTAALALGLDVAGIDLIAPDITRSVRETGGGVIEVDAAPGFRIHLQPSKGQPRDVGGAVMDLLYPPGSRSRVPILAVTGTNGKSTTARMVAHVLTHAGHTVGFTNTSGVYVGNERIHVGDATGPKSARMVLSHPAVTAAVLETARGGLLREGLGFDSADVGAVLNVREDHLGLRGVDTLRDLARVKSLVVRVVSRRGLSVLNADDPLTAGMRRVARGRLALFSARGLEGNPPVQEHIAAGELAVVCEPGENGDIIVVYEGGGRSVLMPTADIPATLGGLAHFNVENALAATAMCLGQRVPLETIREGLGTFTSSFEQSPGRLNVHDAHGFRVILDYAHNPDALAAQRELLRRMRRPGSRLIGMVSVPGDRRDQDIRHVGASAAATFDEIVFREGPDGRGRPRGDAMRLMAEGAVAAGFSPEHLHFVLEERDAVDATLRLARPGDIAVIMPTAVEAVWQQIVRYRPDATAADTTGEDARVDEDTA</sequence>
<dbReference type="EMBL" id="FWWU01000006">
    <property type="protein sequence ID" value="SMB83408.1"/>
    <property type="molecule type" value="Genomic_DNA"/>
</dbReference>
<dbReference type="PANTHER" id="PTHR23135">
    <property type="entry name" value="MUR LIGASE FAMILY MEMBER"/>
    <property type="match status" value="1"/>
</dbReference>
<dbReference type="EC" id="6.3.2.29" evidence="5"/>
<evidence type="ECO:0000256" key="9">
    <source>
        <dbReference type="ARBA" id="ARBA00022840"/>
    </source>
</evidence>
<evidence type="ECO:0000256" key="12">
    <source>
        <dbReference type="ARBA" id="ARBA00048425"/>
    </source>
</evidence>
<dbReference type="InterPro" id="IPR013221">
    <property type="entry name" value="Mur_ligase_cen"/>
</dbReference>
<evidence type="ECO:0000256" key="7">
    <source>
        <dbReference type="ARBA" id="ARBA00022598"/>
    </source>
</evidence>
<keyword evidence="16" id="KW-1185">Reference proteome</keyword>
<dbReference type="STRING" id="695939.SAMN00790413_04426"/>
<comment type="function">
    <text evidence="1">Catalyzes the ATP-dependent polymerization of arginine and aspartate to multi-L-arginyl-poly-L-aspartic acid (cyanophycin; a water-insoluble reserve polymer).</text>
</comment>
<evidence type="ECO:0000313" key="15">
    <source>
        <dbReference type="EMBL" id="SMB83408.1"/>
    </source>
</evidence>
<dbReference type="GO" id="GO:0071160">
    <property type="term" value="F:cyanophycin synthetase activity (L-aspartate-adding)"/>
    <property type="evidence" value="ECO:0007669"/>
    <property type="project" value="UniProtKB-EC"/>
</dbReference>
<dbReference type="AlphaFoldDB" id="A0A1W1UQI8"/>
<dbReference type="InterPro" id="IPR044019">
    <property type="entry name" value="Cyanophycin_syn_N"/>
</dbReference>
<dbReference type="InterPro" id="IPR004218">
    <property type="entry name" value="GSHS_ATP-bd"/>
</dbReference>
<evidence type="ECO:0000256" key="11">
    <source>
        <dbReference type="ARBA" id="ARBA00048094"/>
    </source>
</evidence>
<evidence type="ECO:0000256" key="1">
    <source>
        <dbReference type="ARBA" id="ARBA00003184"/>
    </source>
</evidence>
<dbReference type="Gene3D" id="3.90.190.20">
    <property type="entry name" value="Mur ligase, C-terminal domain"/>
    <property type="match status" value="1"/>
</dbReference>
<reference evidence="15 16" key="1">
    <citation type="submission" date="2017-04" db="EMBL/GenBank/DDBJ databases">
        <authorList>
            <person name="Afonso C.L."/>
            <person name="Miller P.J."/>
            <person name="Scott M.A."/>
            <person name="Spackman E."/>
            <person name="Goraichik I."/>
            <person name="Dimitrov K.M."/>
            <person name="Suarez D.L."/>
            <person name="Swayne D.E."/>
        </authorList>
    </citation>
    <scope>NUCLEOTIDE SEQUENCE [LARGE SCALE GENOMIC DNA]</scope>
    <source>
        <strain evidence="15 16">KR-140</strain>
    </source>
</reference>
<organism evidence="15 16">
    <name type="scientific">Deinococcus hopiensis KR-140</name>
    <dbReference type="NCBI Taxonomy" id="695939"/>
    <lineage>
        <taxon>Bacteria</taxon>
        <taxon>Thermotogati</taxon>
        <taxon>Deinococcota</taxon>
        <taxon>Deinococci</taxon>
        <taxon>Deinococcales</taxon>
        <taxon>Deinococcaceae</taxon>
        <taxon>Deinococcus</taxon>
    </lineage>
</organism>
<keyword evidence="9 13" id="KW-0067">ATP-binding</keyword>
<dbReference type="NCBIfam" id="TIGR02068">
    <property type="entry name" value="cya_phycin_syn"/>
    <property type="match status" value="1"/>
</dbReference>
<dbReference type="Proteomes" id="UP000192582">
    <property type="component" value="Unassembled WGS sequence"/>
</dbReference>
<dbReference type="SUPFAM" id="SSF53244">
    <property type="entry name" value="MurD-like peptide ligases, peptide-binding domain"/>
    <property type="match status" value="1"/>
</dbReference>
<gene>
    <name evidence="15" type="ORF">SAMN00790413_04426</name>
</gene>
<dbReference type="InterPro" id="IPR011810">
    <property type="entry name" value="Cya_phycin_syn"/>
</dbReference>
<feature type="domain" description="ATP-grasp" evidence="14">
    <location>
        <begin position="242"/>
        <end position="495"/>
    </location>
</feature>
<dbReference type="OrthoDB" id="9803907at2"/>
<comment type="subunit">
    <text evidence="3">Homodimer.</text>
</comment>
<evidence type="ECO:0000259" key="14">
    <source>
        <dbReference type="PROSITE" id="PS50975"/>
    </source>
</evidence>
<keyword evidence="8 13" id="KW-0547">Nucleotide-binding</keyword>
<dbReference type="InterPro" id="IPR018109">
    <property type="entry name" value="Folylpolyglutamate_synth_CS"/>
</dbReference>
<dbReference type="Pfam" id="PF18921">
    <property type="entry name" value="Cyanophycin_syn"/>
    <property type="match status" value="1"/>
</dbReference>
<dbReference type="InterPro" id="IPR011761">
    <property type="entry name" value="ATP-grasp"/>
</dbReference>
<protein>
    <recommendedName>
        <fullName evidence="6">Cyanophycin synthetase</fullName>
        <ecNumber evidence="5">6.3.2.29</ecNumber>
        <ecNumber evidence="4">6.3.2.30</ecNumber>
    </recommendedName>
    <alternativeName>
        <fullName evidence="10">Cyanophycin synthase</fullName>
    </alternativeName>
</protein>
<dbReference type="Pfam" id="PF02955">
    <property type="entry name" value="GSH-S_ATP"/>
    <property type="match status" value="1"/>
</dbReference>
<dbReference type="GO" id="GO:0046872">
    <property type="term" value="F:metal ion binding"/>
    <property type="evidence" value="ECO:0007669"/>
    <property type="project" value="InterPro"/>
</dbReference>
<dbReference type="SUPFAM" id="SSF53623">
    <property type="entry name" value="MurD-like peptide ligases, catalytic domain"/>
    <property type="match status" value="1"/>
</dbReference>
<dbReference type="NCBIfam" id="NF010623">
    <property type="entry name" value="PRK14016.1"/>
    <property type="match status" value="1"/>
</dbReference>
<evidence type="ECO:0000313" key="16">
    <source>
        <dbReference type="Proteomes" id="UP000192582"/>
    </source>
</evidence>
<evidence type="ECO:0000256" key="2">
    <source>
        <dbReference type="ARBA" id="ARBA00009060"/>
    </source>
</evidence>
<dbReference type="PROSITE" id="PS50975">
    <property type="entry name" value="ATP_GRASP"/>
    <property type="match status" value="1"/>
</dbReference>
<dbReference type="GO" id="GO:0005524">
    <property type="term" value="F:ATP binding"/>
    <property type="evidence" value="ECO:0007669"/>
    <property type="project" value="UniProtKB-UniRule"/>
</dbReference>
<dbReference type="PANTHER" id="PTHR23135:SF18">
    <property type="entry name" value="CYANOPHYCIN SYNTHETASE"/>
    <property type="match status" value="1"/>
</dbReference>
<comment type="catalytic activity">
    <reaction evidence="11">
        <text>[L-4-(L-arginin-2-N-yl)aspartate](n)-L-aspartate + L-arginine + ATP = [L-4-(L-arginin-2-N-yl)aspartate](n+1) + ADP + phosphate + H(+)</text>
        <dbReference type="Rhea" id="RHEA:23888"/>
        <dbReference type="Rhea" id="RHEA-COMP:13732"/>
        <dbReference type="Rhea" id="RHEA-COMP:13733"/>
        <dbReference type="ChEBI" id="CHEBI:15378"/>
        <dbReference type="ChEBI" id="CHEBI:30616"/>
        <dbReference type="ChEBI" id="CHEBI:32682"/>
        <dbReference type="ChEBI" id="CHEBI:43474"/>
        <dbReference type="ChEBI" id="CHEBI:137986"/>
        <dbReference type="ChEBI" id="CHEBI:137990"/>
        <dbReference type="ChEBI" id="CHEBI:456216"/>
        <dbReference type="EC" id="6.3.2.30"/>
    </reaction>
</comment>
<comment type="similarity">
    <text evidence="2">In the C-terminal section; belongs to the MurCDEF family.</text>
</comment>
<dbReference type="PROSITE" id="PS01011">
    <property type="entry name" value="FOLYLPOLYGLU_SYNT_1"/>
    <property type="match status" value="1"/>
</dbReference>
<dbReference type="Pfam" id="PF02875">
    <property type="entry name" value="Mur_ligase_C"/>
    <property type="match status" value="1"/>
</dbReference>
<accession>A0A1W1UQI8</accession>
<dbReference type="GO" id="GO:0004363">
    <property type="term" value="F:glutathione synthase activity"/>
    <property type="evidence" value="ECO:0007669"/>
    <property type="project" value="InterPro"/>
</dbReference>
<proteinExistence type="inferred from homology"/>
<dbReference type="GO" id="GO:0071161">
    <property type="term" value="F:cyanophycin synthetase activity (L-arginine-adding)"/>
    <property type="evidence" value="ECO:0007669"/>
    <property type="project" value="UniProtKB-EC"/>
</dbReference>
<dbReference type="InterPro" id="IPR036615">
    <property type="entry name" value="Mur_ligase_C_dom_sf"/>
</dbReference>
<evidence type="ECO:0000256" key="6">
    <source>
        <dbReference type="ARBA" id="ARBA00022036"/>
    </source>
</evidence>
<keyword evidence="7" id="KW-0436">Ligase</keyword>
<dbReference type="InterPro" id="IPR004101">
    <property type="entry name" value="Mur_ligase_C"/>
</dbReference>
<evidence type="ECO:0000256" key="3">
    <source>
        <dbReference type="ARBA" id="ARBA00011738"/>
    </source>
</evidence>
<evidence type="ECO:0000256" key="5">
    <source>
        <dbReference type="ARBA" id="ARBA00013005"/>
    </source>
</evidence>
<dbReference type="Gene3D" id="3.40.1190.10">
    <property type="entry name" value="Mur-like, catalytic domain"/>
    <property type="match status" value="1"/>
</dbReference>
<evidence type="ECO:0000256" key="13">
    <source>
        <dbReference type="PROSITE-ProRule" id="PRU00409"/>
    </source>
</evidence>
<evidence type="ECO:0000256" key="4">
    <source>
        <dbReference type="ARBA" id="ARBA00012968"/>
    </source>
</evidence>
<evidence type="ECO:0000256" key="8">
    <source>
        <dbReference type="ARBA" id="ARBA00022741"/>
    </source>
</evidence>
<dbReference type="Pfam" id="PF08245">
    <property type="entry name" value="Mur_ligase_M"/>
    <property type="match status" value="1"/>
</dbReference>
<name>A0A1W1UQI8_9DEIO</name>